<evidence type="ECO:0000256" key="6">
    <source>
        <dbReference type="ARBA" id="ARBA00022840"/>
    </source>
</evidence>
<dbReference type="PROSITE" id="PS00108">
    <property type="entry name" value="PROTEIN_KINASE_ST"/>
    <property type="match status" value="1"/>
</dbReference>
<comment type="caution">
    <text evidence="10">The sequence shown here is derived from an EMBL/GenBank/DDBJ whole genome shotgun (WGS) entry which is preliminary data.</text>
</comment>
<keyword evidence="5 10" id="KW-0418">Kinase</keyword>
<dbReference type="SUPFAM" id="SSF56112">
    <property type="entry name" value="Protein kinase-like (PK-like)"/>
    <property type="match status" value="1"/>
</dbReference>
<dbReference type="InterPro" id="IPR017441">
    <property type="entry name" value="Protein_kinase_ATP_BS"/>
</dbReference>
<dbReference type="AlphaFoldDB" id="A0A0C1Z3S7"/>
<gene>
    <name evidence="10" type="ORF">DB30_01630</name>
</gene>
<dbReference type="InterPro" id="IPR011990">
    <property type="entry name" value="TPR-like_helical_dom_sf"/>
</dbReference>
<name>A0A0C1Z3S7_9BACT</name>
<evidence type="ECO:0000256" key="7">
    <source>
        <dbReference type="PROSITE-ProRule" id="PRU10141"/>
    </source>
</evidence>
<dbReference type="PANTHER" id="PTHR43289:SF6">
    <property type="entry name" value="SERINE_THREONINE-PROTEIN KINASE NEKL-3"/>
    <property type="match status" value="1"/>
</dbReference>
<dbReference type="PROSITE" id="PS00107">
    <property type="entry name" value="PROTEIN_KINASE_ATP"/>
    <property type="match status" value="1"/>
</dbReference>
<organism evidence="10 11">
    <name type="scientific">Enhygromyxa salina</name>
    <dbReference type="NCBI Taxonomy" id="215803"/>
    <lineage>
        <taxon>Bacteria</taxon>
        <taxon>Pseudomonadati</taxon>
        <taxon>Myxococcota</taxon>
        <taxon>Polyangia</taxon>
        <taxon>Nannocystales</taxon>
        <taxon>Nannocystaceae</taxon>
        <taxon>Enhygromyxa</taxon>
    </lineage>
</organism>
<accession>A0A0C1Z3S7</accession>
<dbReference type="PANTHER" id="PTHR43289">
    <property type="entry name" value="MITOGEN-ACTIVATED PROTEIN KINASE KINASE KINASE 20-RELATED"/>
    <property type="match status" value="1"/>
</dbReference>
<reference evidence="10 11" key="1">
    <citation type="submission" date="2014-12" db="EMBL/GenBank/DDBJ databases">
        <title>Genome assembly of Enhygromyxa salina DSM 15201.</title>
        <authorList>
            <person name="Sharma G."/>
            <person name="Subramanian S."/>
        </authorList>
    </citation>
    <scope>NUCLEOTIDE SEQUENCE [LARGE SCALE GENOMIC DNA]</scope>
    <source>
        <strain evidence="10 11">DSM 15201</strain>
    </source>
</reference>
<keyword evidence="2 10" id="KW-0723">Serine/threonine-protein kinase</keyword>
<evidence type="ECO:0000256" key="2">
    <source>
        <dbReference type="ARBA" id="ARBA00022527"/>
    </source>
</evidence>
<dbReference type="InterPro" id="IPR008271">
    <property type="entry name" value="Ser/Thr_kinase_AS"/>
</dbReference>
<evidence type="ECO:0000256" key="3">
    <source>
        <dbReference type="ARBA" id="ARBA00022679"/>
    </source>
</evidence>
<dbReference type="InterPro" id="IPR000719">
    <property type="entry name" value="Prot_kinase_dom"/>
</dbReference>
<evidence type="ECO:0000256" key="5">
    <source>
        <dbReference type="ARBA" id="ARBA00022777"/>
    </source>
</evidence>
<dbReference type="SMART" id="SM00220">
    <property type="entry name" value="S_TKc"/>
    <property type="match status" value="1"/>
</dbReference>
<dbReference type="RefSeq" id="WP_052558025.1">
    <property type="nucleotide sequence ID" value="NZ_JMCC02000139.1"/>
</dbReference>
<feature type="compositionally biased region" description="Gly residues" evidence="8">
    <location>
        <begin position="441"/>
        <end position="452"/>
    </location>
</feature>
<keyword evidence="4 7" id="KW-0547">Nucleotide-binding</keyword>
<dbReference type="Pfam" id="PF00069">
    <property type="entry name" value="Pkinase"/>
    <property type="match status" value="1"/>
</dbReference>
<dbReference type="Gene3D" id="3.30.200.20">
    <property type="entry name" value="Phosphorylase Kinase, domain 1"/>
    <property type="match status" value="1"/>
</dbReference>
<dbReference type="EMBL" id="JMCC02000139">
    <property type="protein sequence ID" value="KIG12289.1"/>
    <property type="molecule type" value="Genomic_DNA"/>
</dbReference>
<dbReference type="Gene3D" id="1.10.510.10">
    <property type="entry name" value="Transferase(Phosphotransferase) domain 1"/>
    <property type="match status" value="1"/>
</dbReference>
<sequence>MPSLAGQKLDKYDMLEEVGHGGMAVVYRGRDTILDREVAVKVLHAHLADREESRRRLQREAKTVARLHHDNIVEIFDSSDPSRAHESYIVCEFIHGVTLRDWLDDRWVPHPVLAAMITHRLCLPLEHAHSLGIVHRDIKPENVMIREDGCLKLMDFGIAQILDTQRLTTTGQLLGSPAYMAPELIKGGPVDKRIDIFALGVMLYQLATGELPFAGRNPAQVLNRILEGDYKPPRQVDPKVDEDLAAIIATALALKPADRYQSANSLAKALEGYLQSLAVEALPEELAAYFANPERYTESADARVCRELTRRAARAMRDGNGARALKLLARVLELEPNNKRAAAMLDKVRIRGQRMRQAMAAGGAVALVGIVAAGVLLLQPDPPTPGRVHSQELGADSSSRNYIIPGLDPLERPPVVTETETDGGEAGDGTETGDPEADAGSDGGSRPNGGGRPDASVPCTVHVQDLPASLLAGGDYHLLVPKQGIKPLSASGKVQIDITEYTTVRLTGASYTGSAVLAPDDCRTGDPQILLATSKPAQLVFQPGAIPLTQLIVSCLEGCGADKRTANNFPKLNFQRGETEMVVKLEFKSAGYRSKTEEFKLTPGINPIRINLEKFDE</sequence>
<dbReference type="GO" id="GO:0005524">
    <property type="term" value="F:ATP binding"/>
    <property type="evidence" value="ECO:0007669"/>
    <property type="project" value="UniProtKB-UniRule"/>
</dbReference>
<dbReference type="InterPro" id="IPR011009">
    <property type="entry name" value="Kinase-like_dom_sf"/>
</dbReference>
<dbReference type="Proteomes" id="UP000031599">
    <property type="component" value="Unassembled WGS sequence"/>
</dbReference>
<evidence type="ECO:0000313" key="10">
    <source>
        <dbReference type="EMBL" id="KIG12289.1"/>
    </source>
</evidence>
<proteinExistence type="predicted"/>
<keyword evidence="6 7" id="KW-0067">ATP-binding</keyword>
<dbReference type="Gene3D" id="1.25.40.10">
    <property type="entry name" value="Tetratricopeptide repeat domain"/>
    <property type="match status" value="1"/>
</dbReference>
<feature type="domain" description="Protein kinase" evidence="9">
    <location>
        <begin position="12"/>
        <end position="274"/>
    </location>
</feature>
<evidence type="ECO:0000256" key="8">
    <source>
        <dbReference type="SAM" id="MobiDB-lite"/>
    </source>
</evidence>
<dbReference type="EC" id="2.7.11.1" evidence="1"/>
<protein>
    <recommendedName>
        <fullName evidence="1">non-specific serine/threonine protein kinase</fullName>
        <ecNumber evidence="1">2.7.11.1</ecNumber>
    </recommendedName>
</protein>
<keyword evidence="3" id="KW-0808">Transferase</keyword>
<feature type="region of interest" description="Disordered" evidence="8">
    <location>
        <begin position="382"/>
        <end position="457"/>
    </location>
</feature>
<dbReference type="PROSITE" id="PS50011">
    <property type="entry name" value="PROTEIN_KINASE_DOM"/>
    <property type="match status" value="1"/>
</dbReference>
<evidence type="ECO:0000259" key="9">
    <source>
        <dbReference type="PROSITE" id="PS50011"/>
    </source>
</evidence>
<evidence type="ECO:0000313" key="11">
    <source>
        <dbReference type="Proteomes" id="UP000031599"/>
    </source>
</evidence>
<evidence type="ECO:0000256" key="4">
    <source>
        <dbReference type="ARBA" id="ARBA00022741"/>
    </source>
</evidence>
<dbReference type="CDD" id="cd14014">
    <property type="entry name" value="STKc_PknB_like"/>
    <property type="match status" value="1"/>
</dbReference>
<dbReference type="FunFam" id="1.10.510.10:FF:000021">
    <property type="entry name" value="Serine/threonine protein kinase"/>
    <property type="match status" value="1"/>
</dbReference>
<dbReference type="GO" id="GO:0004674">
    <property type="term" value="F:protein serine/threonine kinase activity"/>
    <property type="evidence" value="ECO:0007669"/>
    <property type="project" value="UniProtKB-KW"/>
</dbReference>
<feature type="binding site" evidence="7">
    <location>
        <position position="41"/>
    </location>
    <ligand>
        <name>ATP</name>
        <dbReference type="ChEBI" id="CHEBI:30616"/>
    </ligand>
</feature>
<evidence type="ECO:0000256" key="1">
    <source>
        <dbReference type="ARBA" id="ARBA00012513"/>
    </source>
</evidence>